<gene>
    <name evidence="10" type="ORF">ACFFIA_20235</name>
</gene>
<dbReference type="Pfam" id="PF02771">
    <property type="entry name" value="Acyl-CoA_dh_N"/>
    <property type="match status" value="1"/>
</dbReference>
<evidence type="ECO:0000313" key="10">
    <source>
        <dbReference type="EMBL" id="MFC0529995.1"/>
    </source>
</evidence>
<evidence type="ECO:0000259" key="7">
    <source>
        <dbReference type="Pfam" id="PF00441"/>
    </source>
</evidence>
<dbReference type="InterPro" id="IPR036250">
    <property type="entry name" value="AcylCo_DH-like_C"/>
</dbReference>
<evidence type="ECO:0000256" key="4">
    <source>
        <dbReference type="ARBA" id="ARBA00022827"/>
    </source>
</evidence>
<keyword evidence="11" id="KW-1185">Reference proteome</keyword>
<dbReference type="PANTHER" id="PTHR43292:SF3">
    <property type="entry name" value="ACYL-COA DEHYDROGENASE FADE29"/>
    <property type="match status" value="1"/>
</dbReference>
<dbReference type="InterPro" id="IPR009100">
    <property type="entry name" value="AcylCoA_DH/oxidase_NM_dom_sf"/>
</dbReference>
<evidence type="ECO:0000256" key="1">
    <source>
        <dbReference type="ARBA" id="ARBA00001974"/>
    </source>
</evidence>
<dbReference type="RefSeq" id="WP_377253073.1">
    <property type="nucleotide sequence ID" value="NZ_JBHLUH010000039.1"/>
</dbReference>
<dbReference type="InterPro" id="IPR013786">
    <property type="entry name" value="AcylCoA_DH/ox_N"/>
</dbReference>
<evidence type="ECO:0000256" key="3">
    <source>
        <dbReference type="ARBA" id="ARBA00022630"/>
    </source>
</evidence>
<accession>A0ABV6M5M2</accession>
<evidence type="ECO:0000256" key="2">
    <source>
        <dbReference type="ARBA" id="ARBA00009347"/>
    </source>
</evidence>
<keyword evidence="4 6" id="KW-0274">FAD</keyword>
<dbReference type="InterPro" id="IPR052161">
    <property type="entry name" value="Mycobact_Acyl-CoA_DH"/>
</dbReference>
<comment type="similarity">
    <text evidence="2 6">Belongs to the acyl-CoA dehydrogenase family.</text>
</comment>
<dbReference type="SUPFAM" id="SSF47203">
    <property type="entry name" value="Acyl-CoA dehydrogenase C-terminal domain-like"/>
    <property type="match status" value="1"/>
</dbReference>
<name>A0ABV6M5M2_9ACTN</name>
<dbReference type="Gene3D" id="1.10.540.10">
    <property type="entry name" value="Acyl-CoA dehydrogenase/oxidase, N-terminal domain"/>
    <property type="match status" value="1"/>
</dbReference>
<keyword evidence="5 6" id="KW-0560">Oxidoreductase</keyword>
<dbReference type="EMBL" id="JBHLUH010000039">
    <property type="protein sequence ID" value="MFC0529995.1"/>
    <property type="molecule type" value="Genomic_DNA"/>
</dbReference>
<reference evidence="10 11" key="1">
    <citation type="submission" date="2024-09" db="EMBL/GenBank/DDBJ databases">
        <authorList>
            <person name="Sun Q."/>
            <person name="Mori K."/>
        </authorList>
    </citation>
    <scope>NUCLEOTIDE SEQUENCE [LARGE SCALE GENOMIC DNA]</scope>
    <source>
        <strain evidence="10 11">TBRC 3947</strain>
    </source>
</reference>
<evidence type="ECO:0000256" key="6">
    <source>
        <dbReference type="RuleBase" id="RU362125"/>
    </source>
</evidence>
<dbReference type="Pfam" id="PF00441">
    <property type="entry name" value="Acyl-CoA_dh_1"/>
    <property type="match status" value="1"/>
</dbReference>
<feature type="domain" description="Acyl-CoA oxidase/dehydrogenase middle" evidence="8">
    <location>
        <begin position="143"/>
        <end position="238"/>
    </location>
</feature>
<dbReference type="SUPFAM" id="SSF56645">
    <property type="entry name" value="Acyl-CoA dehydrogenase NM domain-like"/>
    <property type="match status" value="1"/>
</dbReference>
<sequence>MIDSCPRTECVSRQGESDVDLDLGERADALRARLREMLAELLPADWSGSFSDDPRVRGISRQVLDRLAEEGLLTIDWPPEYGGAGATLWEQAVVREEMWAHLEPRGPQYMGLSWVGPTIMAFGTEEQRATHLPRIGKGEAVWCQGFSEPEAGSDLGALSLPATPDGDGWTLRGQKIWTSYATIADWCFLAARTTRDADSKNHGITIFLLPMERAGVSVRPIASMMGPHHLNEVFFDDVRVTAADVLGEVDEGWQVIKYVLGHERIGIPRYARDERVLAELGEVAATSAGGAGVNFVRALVHARTARLLNYRAIALREAGRLTDRVASGARIASIQLDQEVADLALDVLGPAGIAPTPGDGILGHAEDVYRYARSATIASGTIEIQRLLVARSLMSEEAQ</sequence>
<dbReference type="InterPro" id="IPR006091">
    <property type="entry name" value="Acyl-CoA_Oxase/DH_mid-dom"/>
</dbReference>
<dbReference type="InterPro" id="IPR037069">
    <property type="entry name" value="AcylCoA_DH/ox_N_sf"/>
</dbReference>
<comment type="cofactor">
    <cofactor evidence="1 6">
        <name>FAD</name>
        <dbReference type="ChEBI" id="CHEBI:57692"/>
    </cofactor>
</comment>
<evidence type="ECO:0000256" key="5">
    <source>
        <dbReference type="ARBA" id="ARBA00023002"/>
    </source>
</evidence>
<dbReference type="PANTHER" id="PTHR43292">
    <property type="entry name" value="ACYL-COA DEHYDROGENASE"/>
    <property type="match status" value="1"/>
</dbReference>
<feature type="domain" description="Acyl-CoA dehydrogenase/oxidase C-terminal" evidence="7">
    <location>
        <begin position="250"/>
        <end position="393"/>
    </location>
</feature>
<organism evidence="10 11">
    <name type="scientific">Phytohabitans kaempferiae</name>
    <dbReference type="NCBI Taxonomy" id="1620943"/>
    <lineage>
        <taxon>Bacteria</taxon>
        <taxon>Bacillati</taxon>
        <taxon>Actinomycetota</taxon>
        <taxon>Actinomycetes</taxon>
        <taxon>Micromonosporales</taxon>
        <taxon>Micromonosporaceae</taxon>
    </lineage>
</organism>
<dbReference type="Gene3D" id="2.40.110.10">
    <property type="entry name" value="Butyryl-CoA Dehydrogenase, subunit A, domain 2"/>
    <property type="match status" value="1"/>
</dbReference>
<proteinExistence type="inferred from homology"/>
<evidence type="ECO:0000313" key="11">
    <source>
        <dbReference type="Proteomes" id="UP001589867"/>
    </source>
</evidence>
<protein>
    <submittedName>
        <fullName evidence="10">Acyl-CoA dehydrogenase family protein</fullName>
    </submittedName>
</protein>
<evidence type="ECO:0000259" key="9">
    <source>
        <dbReference type="Pfam" id="PF02771"/>
    </source>
</evidence>
<dbReference type="InterPro" id="IPR046373">
    <property type="entry name" value="Acyl-CoA_Oxase/DH_mid-dom_sf"/>
</dbReference>
<dbReference type="InterPro" id="IPR009075">
    <property type="entry name" value="AcylCo_DH/oxidase_C"/>
</dbReference>
<dbReference type="Proteomes" id="UP001589867">
    <property type="component" value="Unassembled WGS sequence"/>
</dbReference>
<dbReference type="Pfam" id="PF02770">
    <property type="entry name" value="Acyl-CoA_dh_M"/>
    <property type="match status" value="1"/>
</dbReference>
<dbReference type="Gene3D" id="1.20.140.10">
    <property type="entry name" value="Butyryl-CoA Dehydrogenase, subunit A, domain 3"/>
    <property type="match status" value="1"/>
</dbReference>
<feature type="domain" description="Acyl-CoA dehydrogenase/oxidase N-terminal" evidence="9">
    <location>
        <begin position="28"/>
        <end position="139"/>
    </location>
</feature>
<keyword evidence="3 6" id="KW-0285">Flavoprotein</keyword>
<comment type="caution">
    <text evidence="10">The sequence shown here is derived from an EMBL/GenBank/DDBJ whole genome shotgun (WGS) entry which is preliminary data.</text>
</comment>
<evidence type="ECO:0000259" key="8">
    <source>
        <dbReference type="Pfam" id="PF02770"/>
    </source>
</evidence>